<dbReference type="Gene3D" id="3.50.50.60">
    <property type="entry name" value="FAD/NAD(P)-binding domain"/>
    <property type="match status" value="2"/>
</dbReference>
<dbReference type="PANTHER" id="PTHR23023">
    <property type="entry name" value="DIMETHYLANILINE MONOOXYGENASE"/>
    <property type="match status" value="1"/>
</dbReference>
<dbReference type="GO" id="GO:0050661">
    <property type="term" value="F:NADP binding"/>
    <property type="evidence" value="ECO:0007669"/>
    <property type="project" value="InterPro"/>
</dbReference>
<organism evidence="6 7">
    <name type="scientific">Scytalidium lignicola</name>
    <name type="common">Hyphomycete</name>
    <dbReference type="NCBI Taxonomy" id="5539"/>
    <lineage>
        <taxon>Eukaryota</taxon>
        <taxon>Fungi</taxon>
        <taxon>Dikarya</taxon>
        <taxon>Ascomycota</taxon>
        <taxon>Pezizomycotina</taxon>
        <taxon>Leotiomycetes</taxon>
        <taxon>Leotiomycetes incertae sedis</taxon>
        <taxon>Scytalidium</taxon>
    </lineage>
</organism>
<dbReference type="SUPFAM" id="SSF51905">
    <property type="entry name" value="FAD/NAD(P)-binding domain"/>
    <property type="match status" value="1"/>
</dbReference>
<evidence type="ECO:0000313" key="7">
    <source>
        <dbReference type="Proteomes" id="UP000258309"/>
    </source>
</evidence>
<dbReference type="Pfam" id="PF00743">
    <property type="entry name" value="FMO-like"/>
    <property type="match status" value="1"/>
</dbReference>
<dbReference type="PRINTS" id="PR00368">
    <property type="entry name" value="FADPNR"/>
</dbReference>
<evidence type="ECO:0008006" key="8">
    <source>
        <dbReference type="Google" id="ProtNLM"/>
    </source>
</evidence>
<dbReference type="AlphaFoldDB" id="A0A3E2HNR3"/>
<dbReference type="Proteomes" id="UP000258309">
    <property type="component" value="Unassembled WGS sequence"/>
</dbReference>
<keyword evidence="3" id="KW-0274">FAD</keyword>
<protein>
    <recommendedName>
        <fullName evidence="8">FAD/NAD(P)-binding domain-containing protein</fullName>
    </recommendedName>
</protein>
<dbReference type="GO" id="GO:0050660">
    <property type="term" value="F:flavin adenine dinucleotide binding"/>
    <property type="evidence" value="ECO:0007669"/>
    <property type="project" value="InterPro"/>
</dbReference>
<dbReference type="InterPro" id="IPR050346">
    <property type="entry name" value="FMO-like"/>
</dbReference>
<dbReference type="OrthoDB" id="66881at2759"/>
<name>A0A3E2HNR3_SCYLI</name>
<dbReference type="GO" id="GO:0004499">
    <property type="term" value="F:N,N-dimethylaniline monooxygenase activity"/>
    <property type="evidence" value="ECO:0007669"/>
    <property type="project" value="InterPro"/>
</dbReference>
<evidence type="ECO:0000256" key="3">
    <source>
        <dbReference type="ARBA" id="ARBA00022827"/>
    </source>
</evidence>
<evidence type="ECO:0000256" key="4">
    <source>
        <dbReference type="ARBA" id="ARBA00023002"/>
    </source>
</evidence>
<dbReference type="EMBL" id="NCSJ02000013">
    <property type="protein sequence ID" value="RFU35025.1"/>
    <property type="molecule type" value="Genomic_DNA"/>
</dbReference>
<evidence type="ECO:0000313" key="6">
    <source>
        <dbReference type="EMBL" id="RFU35025.1"/>
    </source>
</evidence>
<keyword evidence="2" id="KW-0285">Flavoprotein</keyword>
<comment type="caution">
    <text evidence="6">The sequence shown here is derived from an EMBL/GenBank/DDBJ whole genome shotgun (WGS) entry which is preliminary data.</text>
</comment>
<gene>
    <name evidence="6" type="ORF">B7463_g1286</name>
</gene>
<dbReference type="InterPro" id="IPR036188">
    <property type="entry name" value="FAD/NAD-bd_sf"/>
</dbReference>
<evidence type="ECO:0000256" key="1">
    <source>
        <dbReference type="ARBA" id="ARBA00009183"/>
    </source>
</evidence>
<keyword evidence="4" id="KW-0560">Oxidoreductase</keyword>
<accession>A0A3E2HNR3</accession>
<feature type="non-terminal residue" evidence="6">
    <location>
        <position position="1"/>
    </location>
</feature>
<feature type="region of interest" description="Disordered" evidence="5">
    <location>
        <begin position="22"/>
        <end position="41"/>
    </location>
</feature>
<feature type="non-terminal residue" evidence="6">
    <location>
        <position position="388"/>
    </location>
</feature>
<keyword evidence="7" id="KW-1185">Reference proteome</keyword>
<sequence>MPFPLKRVAVIGAGPSGLSAAPIPEKLPSVNPSEPEDPSTRTGLYNSLDSNVGALAMAFTYAPFPVENTAHSVTRYGRDNPTRPWQTVARRASWRRDQDYWWQERFDAVIAASGHYTLANIPPIEGLAETARELPHKFEHSKAFRSKVIVVGGSVSASDLVDDLHSIVQGPLILSQRGFNEILEKVWNLPNVIRKPQIKRVSPFGGGLIEFADGSITRDFDKVIFATGYKLSYAFLPGNPVTEQNRLDGFYQHIFKIGDPTLAVVGQIKAAISFRVYEYQAIAVARFFAGRSRPLPGIHEQHDWEGKRLEYKGPTNKFHEIKPDLAEYFNWLRDFAGPPAEGTEAYELPKWQDEWGVLGFKILELKDKYWESIGGTGRVLGEIVKAKL</sequence>
<dbReference type="InterPro" id="IPR020946">
    <property type="entry name" value="Flavin_mOase-like"/>
</dbReference>
<proteinExistence type="inferred from homology"/>
<dbReference type="OMA" id="WHYDPIP"/>
<evidence type="ECO:0000256" key="5">
    <source>
        <dbReference type="SAM" id="MobiDB-lite"/>
    </source>
</evidence>
<evidence type="ECO:0000256" key="2">
    <source>
        <dbReference type="ARBA" id="ARBA00022630"/>
    </source>
</evidence>
<comment type="similarity">
    <text evidence="1">Belongs to the FMO family.</text>
</comment>
<reference evidence="6 7" key="1">
    <citation type="submission" date="2018-05" db="EMBL/GenBank/DDBJ databases">
        <title>Draft genome sequence of Scytalidium lignicola DSM 105466, a ubiquitous saprotrophic fungus.</title>
        <authorList>
            <person name="Buettner E."/>
            <person name="Gebauer A.M."/>
            <person name="Hofrichter M."/>
            <person name="Liers C."/>
            <person name="Kellner H."/>
        </authorList>
    </citation>
    <scope>NUCLEOTIDE SEQUENCE [LARGE SCALE GENOMIC DNA]</scope>
    <source>
        <strain evidence="6 7">DSM 105466</strain>
    </source>
</reference>